<dbReference type="Proteomes" id="UP000063063">
    <property type="component" value="Chromosome 6"/>
</dbReference>
<dbReference type="GeneID" id="22572334"/>
<dbReference type="RefSeq" id="XP_010704009.1">
    <property type="nucleotide sequence ID" value="XM_010705707.1"/>
</dbReference>
<dbReference type="VEuPathDB" id="TriTrypDB:LPMP_061280"/>
<dbReference type="InterPro" id="IPR001199">
    <property type="entry name" value="Cyt_B5-like_heme/steroid-bd"/>
</dbReference>
<dbReference type="SUPFAM" id="SSF55856">
    <property type="entry name" value="Cytochrome b5-like heme/steroid binding domain"/>
    <property type="match status" value="1"/>
</dbReference>
<dbReference type="OrthoDB" id="258397at2759"/>
<keyword evidence="4" id="KW-1185">Reference proteome</keyword>
<dbReference type="VEuPathDB" id="TriTrypDB:LPAL13_060019400"/>
<sequence>MQYVAEAPSIRIYYRGNKYDVPLEFATRLHPGGKSILMRYKDCDITKDFEKMNHTADAVVMLNEWLTDGKPFSETHKSTVSCEAEKDGNQHKKESDKAKHWNRMAIAFGIASIVAAVQIRKH</sequence>
<dbReference type="AlphaFoldDB" id="A0A088RIB5"/>
<feature type="domain" description="Cytochrome b5 heme-binding" evidence="2">
    <location>
        <begin position="12"/>
        <end position="63"/>
    </location>
</feature>
<dbReference type="EMBL" id="CP009375">
    <property type="protein sequence ID" value="AIN95687.1"/>
    <property type="molecule type" value="Genomic_DNA"/>
</dbReference>
<dbReference type="InterPro" id="IPR036400">
    <property type="entry name" value="Cyt_B5-like_heme/steroid_sf"/>
</dbReference>
<evidence type="ECO:0000256" key="1">
    <source>
        <dbReference type="SAM" id="MobiDB-lite"/>
    </source>
</evidence>
<evidence type="ECO:0000259" key="2">
    <source>
        <dbReference type="Pfam" id="PF00173"/>
    </source>
</evidence>
<proteinExistence type="predicted"/>
<organism evidence="3 4">
    <name type="scientific">Leishmania panamensis</name>
    <dbReference type="NCBI Taxonomy" id="5679"/>
    <lineage>
        <taxon>Eukaryota</taxon>
        <taxon>Discoba</taxon>
        <taxon>Euglenozoa</taxon>
        <taxon>Kinetoplastea</taxon>
        <taxon>Metakinetoplastina</taxon>
        <taxon>Trypanosomatida</taxon>
        <taxon>Trypanosomatidae</taxon>
        <taxon>Leishmaniinae</taxon>
        <taxon>Leishmania</taxon>
        <taxon>Leishmania guyanensis species complex</taxon>
    </lineage>
</organism>
<dbReference type="eggNOG" id="ENOG502SPQP">
    <property type="taxonomic scope" value="Eukaryota"/>
</dbReference>
<protein>
    <submittedName>
        <fullName evidence="3">Cytochrome b5-like heme/steroid binding protein, putative</fullName>
    </submittedName>
</protein>
<gene>
    <name evidence="3" type="ORF">LPMP_061280</name>
</gene>
<evidence type="ECO:0000313" key="4">
    <source>
        <dbReference type="Proteomes" id="UP000063063"/>
    </source>
</evidence>
<dbReference type="Gene3D" id="3.10.120.10">
    <property type="entry name" value="Cytochrome b5-like heme/steroid binding domain"/>
    <property type="match status" value="1"/>
</dbReference>
<accession>A0A088RIB5</accession>
<evidence type="ECO:0000313" key="3">
    <source>
        <dbReference type="EMBL" id="AIN95687.1"/>
    </source>
</evidence>
<reference evidence="3 4" key="1">
    <citation type="journal article" date="2015" name="Sci. Rep.">
        <title>The genome of Leishmania panamensis: insights into genomics of the L. (Viannia) subgenus.</title>
        <authorList>
            <person name="Llanes A."/>
            <person name="Restrepo C.M."/>
            <person name="Vecchio G.D."/>
            <person name="Anguizola F.J."/>
            <person name="Lleonart R."/>
        </authorList>
    </citation>
    <scope>NUCLEOTIDE SEQUENCE [LARGE SCALE GENOMIC DNA]</scope>
    <source>
        <strain evidence="3 4">MHOM/PA/94/PSC-1</strain>
    </source>
</reference>
<name>A0A088RIB5_LEIPA</name>
<feature type="region of interest" description="Disordered" evidence="1">
    <location>
        <begin position="75"/>
        <end position="97"/>
    </location>
</feature>
<dbReference type="KEGG" id="lpan:LPMP_061280"/>
<dbReference type="Pfam" id="PF00173">
    <property type="entry name" value="Cyt-b5"/>
    <property type="match status" value="1"/>
</dbReference>